<protein>
    <submittedName>
        <fullName evidence="1">Uncharacterized protein</fullName>
    </submittedName>
</protein>
<dbReference type="OrthoDB" id="9901935at2"/>
<dbReference type="EMBL" id="UATL01000005">
    <property type="protein sequence ID" value="SPY43994.1"/>
    <property type="molecule type" value="Genomic_DNA"/>
</dbReference>
<name>A0A2X1XT92_PHODM</name>
<gene>
    <name evidence="1" type="ORF">NCTC11647_02927</name>
</gene>
<dbReference type="Proteomes" id="UP000251647">
    <property type="component" value="Unassembled WGS sequence"/>
</dbReference>
<evidence type="ECO:0000313" key="2">
    <source>
        <dbReference type="Proteomes" id="UP000251647"/>
    </source>
</evidence>
<evidence type="ECO:0000313" key="1">
    <source>
        <dbReference type="EMBL" id="SPY43994.1"/>
    </source>
</evidence>
<accession>A0A2X1XT92</accession>
<dbReference type="RefSeq" id="WP_036765792.1">
    <property type="nucleotide sequence ID" value="NZ_JACGLV010000005.1"/>
</dbReference>
<sequence length="65" mass="7552">MAWPWLFTMSRSFGRALIVAIYPKKSVILEIEEEDGSIVRKTVKLSSDEELVKMILSHEKIRVMD</sequence>
<dbReference type="AlphaFoldDB" id="A0A2X1XT92"/>
<organism evidence="1 2">
    <name type="scientific">Photobacterium damselae</name>
    <dbReference type="NCBI Taxonomy" id="38293"/>
    <lineage>
        <taxon>Bacteria</taxon>
        <taxon>Pseudomonadati</taxon>
        <taxon>Pseudomonadota</taxon>
        <taxon>Gammaproteobacteria</taxon>
        <taxon>Vibrionales</taxon>
        <taxon>Vibrionaceae</taxon>
        <taxon>Photobacterium</taxon>
    </lineage>
</organism>
<reference evidence="1 2" key="1">
    <citation type="submission" date="2018-06" db="EMBL/GenBank/DDBJ databases">
        <authorList>
            <consortium name="Pathogen Informatics"/>
            <person name="Doyle S."/>
        </authorList>
    </citation>
    <scope>NUCLEOTIDE SEQUENCE [LARGE SCALE GENOMIC DNA]</scope>
    <source>
        <strain evidence="1 2">NCTC11647</strain>
    </source>
</reference>
<proteinExistence type="predicted"/>